<dbReference type="EMBL" id="MDZA01000188">
    <property type="protein sequence ID" value="OGX90164.1"/>
    <property type="molecule type" value="Genomic_DNA"/>
</dbReference>
<dbReference type="OrthoDB" id="9846891at2"/>
<organism evidence="1 2">
    <name type="scientific">Hymenobacter coccineus</name>
    <dbReference type="NCBI Taxonomy" id="1908235"/>
    <lineage>
        <taxon>Bacteria</taxon>
        <taxon>Pseudomonadati</taxon>
        <taxon>Bacteroidota</taxon>
        <taxon>Cytophagia</taxon>
        <taxon>Cytophagales</taxon>
        <taxon>Hymenobacteraceae</taxon>
        <taxon>Hymenobacter</taxon>
    </lineage>
</organism>
<comment type="caution">
    <text evidence="1">The sequence shown here is derived from an EMBL/GenBank/DDBJ whole genome shotgun (WGS) entry which is preliminary data.</text>
</comment>
<gene>
    <name evidence="1" type="ORF">BEN49_07350</name>
</gene>
<protein>
    <submittedName>
        <fullName evidence="1">Uncharacterized protein</fullName>
    </submittedName>
</protein>
<proteinExistence type="predicted"/>
<evidence type="ECO:0000313" key="2">
    <source>
        <dbReference type="Proteomes" id="UP000177506"/>
    </source>
</evidence>
<accession>A0A1G1TH08</accession>
<sequence>MMRIVFEFDQDEAEITPELLEQYWAVHPDGGAAAAEVRRLGLESELALVAAVQAQPQVLRQLWLARAVRWLESLGDPEPFDLIEHAVAPVDLFPLAEGLAADAQAYFEENRTREVDATDALARWLHTLSLQRVTVEDAEGPLLSSDDAPRWRGRKRR</sequence>
<evidence type="ECO:0000313" key="1">
    <source>
        <dbReference type="EMBL" id="OGX90164.1"/>
    </source>
</evidence>
<name>A0A1G1TH08_9BACT</name>
<dbReference type="RefSeq" id="WP_070743706.1">
    <property type="nucleotide sequence ID" value="NZ_MDZA01000188.1"/>
</dbReference>
<dbReference type="Proteomes" id="UP000177506">
    <property type="component" value="Unassembled WGS sequence"/>
</dbReference>
<keyword evidence="2" id="KW-1185">Reference proteome</keyword>
<reference evidence="1 2" key="1">
    <citation type="submission" date="2016-08" db="EMBL/GenBank/DDBJ databases">
        <title>Hymenobacter coccineus sp. nov., Hymenobacter lapidarius sp. nov. and Hymenobacter glacialis sp. nov., isolated from Antarctic soil.</title>
        <authorList>
            <person name="Sedlacek I."/>
            <person name="Kralova S."/>
            <person name="Kyrova K."/>
            <person name="Maslanova I."/>
            <person name="Stankova E."/>
            <person name="Vrbovska V."/>
            <person name="Nemec M."/>
            <person name="Bartak M."/>
            <person name="Svec P."/>
            <person name="Busse H.-J."/>
            <person name="Pantucek R."/>
        </authorList>
    </citation>
    <scope>NUCLEOTIDE SEQUENCE [LARGE SCALE GENOMIC DNA]</scope>
    <source>
        <strain evidence="1 2">CCM 8649</strain>
    </source>
</reference>
<dbReference type="AlphaFoldDB" id="A0A1G1TH08"/>